<organism evidence="4 5">
    <name type="scientific">Polystyrenella longa</name>
    <dbReference type="NCBI Taxonomy" id="2528007"/>
    <lineage>
        <taxon>Bacteria</taxon>
        <taxon>Pseudomonadati</taxon>
        <taxon>Planctomycetota</taxon>
        <taxon>Planctomycetia</taxon>
        <taxon>Planctomycetales</taxon>
        <taxon>Planctomycetaceae</taxon>
        <taxon>Polystyrenella</taxon>
    </lineage>
</organism>
<dbReference type="InterPro" id="IPR029052">
    <property type="entry name" value="Metallo-depent_PP-like"/>
</dbReference>
<dbReference type="OrthoDB" id="9800565at2"/>
<feature type="domain" description="Calcineurin-like phosphoesterase" evidence="3">
    <location>
        <begin position="1"/>
        <end position="153"/>
    </location>
</feature>
<dbReference type="InterPro" id="IPR053193">
    <property type="entry name" value="MetalloPDE_YfcE-like"/>
</dbReference>
<dbReference type="EMBL" id="CP036281">
    <property type="protein sequence ID" value="QDU81072.1"/>
    <property type="molecule type" value="Genomic_DNA"/>
</dbReference>
<sequence>MLVGLFGDTHDHIDNVRHAVNTFNHLGCEYVLFAGDLVSPLVIPPLRRLRGKFIACWGDNDGNRIGIAGGLRIIGEIGEPPFCIQTPDGVRILLTHNPDMARNQLQNIDVVVSSHTHRAHFATTASGMITINPGECSGWISRKPQIAVLDTTTRKVEFYPLPEPPPVPDMIP</sequence>
<dbReference type="EC" id="3.1.4.-" evidence="2"/>
<reference evidence="4 5" key="1">
    <citation type="submission" date="2019-02" db="EMBL/GenBank/DDBJ databases">
        <title>Deep-cultivation of Planctomycetes and their phenomic and genomic characterization uncovers novel biology.</title>
        <authorList>
            <person name="Wiegand S."/>
            <person name="Jogler M."/>
            <person name="Boedeker C."/>
            <person name="Pinto D."/>
            <person name="Vollmers J."/>
            <person name="Rivas-Marin E."/>
            <person name="Kohn T."/>
            <person name="Peeters S.H."/>
            <person name="Heuer A."/>
            <person name="Rast P."/>
            <person name="Oberbeckmann S."/>
            <person name="Bunk B."/>
            <person name="Jeske O."/>
            <person name="Meyerdierks A."/>
            <person name="Storesund J.E."/>
            <person name="Kallscheuer N."/>
            <person name="Luecker S."/>
            <person name="Lage O.M."/>
            <person name="Pohl T."/>
            <person name="Merkel B.J."/>
            <person name="Hornburger P."/>
            <person name="Mueller R.-W."/>
            <person name="Bruemmer F."/>
            <person name="Labrenz M."/>
            <person name="Spormann A.M."/>
            <person name="Op den Camp H."/>
            <person name="Overmann J."/>
            <person name="Amann R."/>
            <person name="Jetten M.S.M."/>
            <person name="Mascher T."/>
            <person name="Medema M.H."/>
            <person name="Devos D.P."/>
            <person name="Kaster A.-K."/>
            <person name="Ovreas L."/>
            <person name="Rohde M."/>
            <person name="Galperin M.Y."/>
            <person name="Jogler C."/>
        </authorList>
    </citation>
    <scope>NUCLEOTIDE SEQUENCE [LARGE SCALE GENOMIC DNA]</scope>
    <source>
        <strain evidence="4 5">Pla110</strain>
    </source>
</reference>
<evidence type="ECO:0000256" key="2">
    <source>
        <dbReference type="RuleBase" id="RU362039"/>
    </source>
</evidence>
<dbReference type="Pfam" id="PF12850">
    <property type="entry name" value="Metallophos_2"/>
    <property type="match status" value="1"/>
</dbReference>
<dbReference type="NCBIfam" id="TIGR00040">
    <property type="entry name" value="yfcE"/>
    <property type="match status" value="1"/>
</dbReference>
<protein>
    <recommendedName>
        <fullName evidence="2">Phosphoesterase</fullName>
        <ecNumber evidence="2">3.1.4.-</ecNumber>
    </recommendedName>
</protein>
<evidence type="ECO:0000313" key="5">
    <source>
        <dbReference type="Proteomes" id="UP000317178"/>
    </source>
</evidence>
<name>A0A518CPC8_9PLAN</name>
<gene>
    <name evidence="4" type="ORF">Pla110_28090</name>
</gene>
<keyword evidence="5" id="KW-1185">Reference proteome</keyword>
<comment type="similarity">
    <text evidence="1 2">Belongs to the metallophosphoesterase superfamily. YfcE family.</text>
</comment>
<evidence type="ECO:0000259" key="3">
    <source>
        <dbReference type="Pfam" id="PF12850"/>
    </source>
</evidence>
<dbReference type="Proteomes" id="UP000317178">
    <property type="component" value="Chromosome"/>
</dbReference>
<dbReference type="InterPro" id="IPR000979">
    <property type="entry name" value="Phosphodiesterase_MJ0936/Vps29"/>
</dbReference>
<dbReference type="GO" id="GO:0016787">
    <property type="term" value="F:hydrolase activity"/>
    <property type="evidence" value="ECO:0007669"/>
    <property type="project" value="UniProtKB-UniRule"/>
</dbReference>
<dbReference type="Gene3D" id="3.60.21.10">
    <property type="match status" value="1"/>
</dbReference>
<comment type="cofactor">
    <cofactor evidence="2">
        <name>a divalent metal cation</name>
        <dbReference type="ChEBI" id="CHEBI:60240"/>
    </cofactor>
</comment>
<keyword evidence="2" id="KW-0479">Metal-binding</keyword>
<dbReference type="InterPro" id="IPR024654">
    <property type="entry name" value="Calcineurin-like_PHP_lpxH"/>
</dbReference>
<dbReference type="AlphaFoldDB" id="A0A518CPC8"/>
<dbReference type="PANTHER" id="PTHR43165">
    <property type="entry name" value="METALLOPHOSPHOESTERASE"/>
    <property type="match status" value="1"/>
</dbReference>
<evidence type="ECO:0000313" key="4">
    <source>
        <dbReference type="EMBL" id="QDU81072.1"/>
    </source>
</evidence>
<proteinExistence type="inferred from homology"/>
<evidence type="ECO:0000256" key="1">
    <source>
        <dbReference type="ARBA" id="ARBA00008950"/>
    </source>
</evidence>
<dbReference type="KEGG" id="plon:Pla110_28090"/>
<dbReference type="GO" id="GO:0046872">
    <property type="term" value="F:metal ion binding"/>
    <property type="evidence" value="ECO:0007669"/>
    <property type="project" value="UniProtKB-KW"/>
</dbReference>
<accession>A0A518CPC8</accession>
<dbReference type="SUPFAM" id="SSF56300">
    <property type="entry name" value="Metallo-dependent phosphatases"/>
    <property type="match status" value="1"/>
</dbReference>
<dbReference type="RefSeq" id="WP_144996293.1">
    <property type="nucleotide sequence ID" value="NZ_CP036281.1"/>
</dbReference>
<dbReference type="PANTHER" id="PTHR43165:SF1">
    <property type="entry name" value="PHOSPHODIESTERASE MJ0936"/>
    <property type="match status" value="1"/>
</dbReference>